<dbReference type="Proteomes" id="UP000494106">
    <property type="component" value="Unassembled WGS sequence"/>
</dbReference>
<dbReference type="EMBL" id="CADEBC010000481">
    <property type="protein sequence ID" value="CAB3234274.1"/>
    <property type="molecule type" value="Genomic_DNA"/>
</dbReference>
<protein>
    <submittedName>
        <fullName evidence="1">Uncharacterized protein</fullName>
    </submittedName>
</protein>
<comment type="caution">
    <text evidence="1">The sequence shown here is derived from an EMBL/GenBank/DDBJ whole genome shotgun (WGS) entry which is preliminary data.</text>
</comment>
<dbReference type="AlphaFoldDB" id="A0A8S0ZMG7"/>
<name>A0A8S0ZMG7_ARCPL</name>
<organism evidence="1 2">
    <name type="scientific">Arctia plantaginis</name>
    <name type="common">Wood tiger moth</name>
    <name type="synonym">Phalaena plantaginis</name>
    <dbReference type="NCBI Taxonomy" id="874455"/>
    <lineage>
        <taxon>Eukaryota</taxon>
        <taxon>Metazoa</taxon>
        <taxon>Ecdysozoa</taxon>
        <taxon>Arthropoda</taxon>
        <taxon>Hexapoda</taxon>
        <taxon>Insecta</taxon>
        <taxon>Pterygota</taxon>
        <taxon>Neoptera</taxon>
        <taxon>Endopterygota</taxon>
        <taxon>Lepidoptera</taxon>
        <taxon>Glossata</taxon>
        <taxon>Ditrysia</taxon>
        <taxon>Noctuoidea</taxon>
        <taxon>Erebidae</taxon>
        <taxon>Arctiinae</taxon>
        <taxon>Arctia</taxon>
    </lineage>
</organism>
<gene>
    <name evidence="1" type="ORF">APLA_LOCUS5550</name>
</gene>
<reference evidence="1 2" key="1">
    <citation type="submission" date="2020-04" db="EMBL/GenBank/DDBJ databases">
        <authorList>
            <person name="Wallbank WR R."/>
            <person name="Pardo Diaz C."/>
            <person name="Kozak K."/>
            <person name="Martin S."/>
            <person name="Jiggins C."/>
            <person name="Moest M."/>
            <person name="Warren A I."/>
            <person name="Byers J.R.P. K."/>
            <person name="Montejo-Kovacevich G."/>
            <person name="Yen C E."/>
        </authorList>
    </citation>
    <scope>NUCLEOTIDE SEQUENCE [LARGE SCALE GENOMIC DNA]</scope>
</reference>
<sequence>MGRIKFKTVIVPNYVFDHECRVRCLDPIALLSMFASRTCFINVRDMGITVRVQLIDSIVYLSWSDKWLGVAVSVGSVAPTPKGSRWNGDVRDADRSRRYQNRKDYKFSGT</sequence>
<proteinExistence type="predicted"/>
<evidence type="ECO:0000313" key="1">
    <source>
        <dbReference type="EMBL" id="CAB3234274.1"/>
    </source>
</evidence>
<accession>A0A8S0ZMG7</accession>
<keyword evidence="2" id="KW-1185">Reference proteome</keyword>
<evidence type="ECO:0000313" key="2">
    <source>
        <dbReference type="Proteomes" id="UP000494106"/>
    </source>
</evidence>